<keyword evidence="6" id="KW-1185">Reference proteome</keyword>
<feature type="transmembrane region" description="Helical" evidence="2">
    <location>
        <begin position="158"/>
        <end position="180"/>
    </location>
</feature>
<protein>
    <submittedName>
        <fullName evidence="3">Uncharacterized protein</fullName>
    </submittedName>
</protein>
<sequence>MPSKTIISFSDAEALFQKELNSYLHDALFRSSLTSRAIKKKHDIVIKGRKFLKSISELSGLDYLQMEGDCTRILMDAVRVLRVPSSRDNYFQLCIKVDALKETWQQDKSVNYAAAGLNIVTNSFFYIAGVTAATAGAMAVGKAIGAIVFGVVLAMSPWGLLALGVGITLVGIYIAGLTASKIHQGYRFCRDHQMAEITEFVDFINPDPSRSLRAEVMDSEPHQSETATLGYQQD</sequence>
<evidence type="ECO:0000313" key="4">
    <source>
        <dbReference type="EMBL" id="SCY56464.1"/>
    </source>
</evidence>
<evidence type="ECO:0000256" key="2">
    <source>
        <dbReference type="SAM" id="Phobius"/>
    </source>
</evidence>
<gene>
    <name evidence="3" type="ORF">LMI_0999</name>
    <name evidence="4" type="ORF">SAMN02982997_02066</name>
</gene>
<dbReference type="Proteomes" id="UP000182998">
    <property type="component" value="Unassembled WGS sequence"/>
</dbReference>
<reference evidence="5" key="2">
    <citation type="submission" date="2014-09" db="EMBL/GenBank/DDBJ databases">
        <authorList>
            <person name="Gomez-Valero L."/>
        </authorList>
    </citation>
    <scope>NUCLEOTIDE SEQUENCE [LARGE SCALE GENOMIC DNA]</scope>
    <source>
        <strain evidence="5">ATCC33218</strain>
    </source>
</reference>
<dbReference type="Proteomes" id="UP000032414">
    <property type="component" value="Chromosome I"/>
</dbReference>
<organism evidence="3 5">
    <name type="scientific">Legionella micdadei</name>
    <name type="common">Tatlockia micdadei</name>
    <dbReference type="NCBI Taxonomy" id="451"/>
    <lineage>
        <taxon>Bacteria</taxon>
        <taxon>Pseudomonadati</taxon>
        <taxon>Pseudomonadota</taxon>
        <taxon>Gammaproteobacteria</taxon>
        <taxon>Legionellales</taxon>
        <taxon>Legionellaceae</taxon>
        <taxon>Legionella</taxon>
    </lineage>
</organism>
<keyword evidence="2" id="KW-0472">Membrane</keyword>
<keyword evidence="2" id="KW-0812">Transmembrane</keyword>
<dbReference type="RefSeq" id="WP_045098748.1">
    <property type="nucleotide sequence ID" value="NZ_CP020614.1"/>
</dbReference>
<evidence type="ECO:0000256" key="1">
    <source>
        <dbReference type="SAM" id="MobiDB-lite"/>
    </source>
</evidence>
<accession>A0A098GEA8</accession>
<keyword evidence="2" id="KW-1133">Transmembrane helix</keyword>
<reference evidence="4 6" key="3">
    <citation type="submission" date="2016-10" db="EMBL/GenBank/DDBJ databases">
        <authorList>
            <person name="Varghese N."/>
            <person name="Submissions S."/>
        </authorList>
    </citation>
    <scope>NUCLEOTIDE SEQUENCE [LARGE SCALE GENOMIC DNA]</scope>
    <source>
        <strain evidence="4 6">ATCC 33218</strain>
    </source>
</reference>
<dbReference type="KEGG" id="tmc:LMI_0999"/>
<dbReference type="AlphaFoldDB" id="A0A098GEA8"/>
<evidence type="ECO:0000313" key="5">
    <source>
        <dbReference type="Proteomes" id="UP000032414"/>
    </source>
</evidence>
<evidence type="ECO:0000313" key="6">
    <source>
        <dbReference type="Proteomes" id="UP000182998"/>
    </source>
</evidence>
<reference evidence="3" key="1">
    <citation type="submission" date="2014-09" db="EMBL/GenBank/DDBJ databases">
        <authorList>
            <person name="GOMEZ-VALERO Laura"/>
        </authorList>
    </citation>
    <scope>NUCLEOTIDE SEQUENCE</scope>
    <source>
        <strain evidence="3">ATCC33218</strain>
    </source>
</reference>
<name>A0A098GEA8_LEGMI</name>
<evidence type="ECO:0000313" key="3">
    <source>
        <dbReference type="EMBL" id="CEG60315.1"/>
    </source>
</evidence>
<dbReference type="EMBL" id="LN614830">
    <property type="protein sequence ID" value="CEG60315.1"/>
    <property type="molecule type" value="Genomic_DNA"/>
</dbReference>
<feature type="compositionally biased region" description="Polar residues" evidence="1">
    <location>
        <begin position="224"/>
        <end position="234"/>
    </location>
</feature>
<dbReference type="HOGENOM" id="CLU_1184569_0_0_6"/>
<dbReference type="PATRIC" id="fig|451.8.peg.312"/>
<feature type="region of interest" description="Disordered" evidence="1">
    <location>
        <begin position="215"/>
        <end position="234"/>
    </location>
</feature>
<proteinExistence type="predicted"/>
<dbReference type="EMBL" id="FMVN01000010">
    <property type="protein sequence ID" value="SCY56464.1"/>
    <property type="molecule type" value="Genomic_DNA"/>
</dbReference>
<dbReference type="OrthoDB" id="5657214at2"/>
<feature type="transmembrane region" description="Helical" evidence="2">
    <location>
        <begin position="124"/>
        <end position="152"/>
    </location>
</feature>